<keyword evidence="2" id="KW-0472">Membrane</keyword>
<gene>
    <name evidence="3" type="ORF">HPT29_017440</name>
</gene>
<keyword evidence="2" id="KW-1133">Transmembrane helix</keyword>
<dbReference type="EMBL" id="CP102845">
    <property type="protein sequence ID" value="UVF18285.1"/>
    <property type="molecule type" value="Genomic_DNA"/>
</dbReference>
<evidence type="ECO:0000256" key="2">
    <source>
        <dbReference type="SAM" id="Phobius"/>
    </source>
</evidence>
<feature type="compositionally biased region" description="Basic and acidic residues" evidence="1">
    <location>
        <begin position="173"/>
        <end position="230"/>
    </location>
</feature>
<reference evidence="3" key="1">
    <citation type="submission" date="2022-08" db="EMBL/GenBank/DDBJ databases">
        <title>Microvirga terrae sp. nov., isolated from soil.</title>
        <authorList>
            <person name="Kim K.H."/>
            <person name="Seo Y.L."/>
            <person name="Kim J.M."/>
            <person name="Lee J.K."/>
            <person name="Han D.M."/>
            <person name="Jeon C.O."/>
        </authorList>
    </citation>
    <scope>NUCLEOTIDE SEQUENCE</scope>
    <source>
        <strain evidence="3">R24</strain>
    </source>
</reference>
<accession>A0ABY5RM46</accession>
<feature type="compositionally biased region" description="Basic and acidic residues" evidence="1">
    <location>
        <begin position="129"/>
        <end position="146"/>
    </location>
</feature>
<evidence type="ECO:0000256" key="1">
    <source>
        <dbReference type="SAM" id="MobiDB-lite"/>
    </source>
</evidence>
<feature type="region of interest" description="Disordered" evidence="1">
    <location>
        <begin position="120"/>
        <end position="276"/>
    </location>
</feature>
<sequence>MIIALLALALAMIVGGLLTAFFGWDIVLVERGWTMVIAGSVMAASGALLLGITAAVSKLAKIEARLSQLRGGVGEAALQSAPKGSGDLSLATLSGGLVAGAATAEADEDKRPDEAQPTLPLFEEEGAGEEAKDEVRVAAWPDEPRATEPVVPFPPRTSPTPVPMPDRDEDEPDLKVPDFLLADRDRDTDEEPRVVDGADLYQRDRNQRDLDERVLEPRDLDEPVEPKEPVVEPVVADDDAEPDREHAEAADAAREDEPDDEAASDEPRPPVVVGTYNSGDNKYVMFSDGSIEAQTPSGVFRFKSLDELKEFIAAGGEGNSSSAT</sequence>
<keyword evidence="4" id="KW-1185">Reference proteome</keyword>
<keyword evidence="2" id="KW-0812">Transmembrane</keyword>
<protein>
    <recommendedName>
        <fullName evidence="5">DUF308 domain-containing protein</fullName>
    </recommendedName>
</protein>
<name>A0ABY5RM46_9HYPH</name>
<evidence type="ECO:0000313" key="3">
    <source>
        <dbReference type="EMBL" id="UVF18285.1"/>
    </source>
</evidence>
<feature type="compositionally biased region" description="Basic and acidic residues" evidence="1">
    <location>
        <begin position="243"/>
        <end position="255"/>
    </location>
</feature>
<feature type="transmembrane region" description="Helical" evidence="2">
    <location>
        <begin position="33"/>
        <end position="56"/>
    </location>
</feature>
<dbReference type="RefSeq" id="WP_173945551.1">
    <property type="nucleotide sequence ID" value="NZ_CP102845.1"/>
</dbReference>
<proteinExistence type="predicted"/>
<feature type="compositionally biased region" description="Pro residues" evidence="1">
    <location>
        <begin position="151"/>
        <end position="164"/>
    </location>
</feature>
<evidence type="ECO:0000313" key="4">
    <source>
        <dbReference type="Proteomes" id="UP001017257"/>
    </source>
</evidence>
<evidence type="ECO:0008006" key="5">
    <source>
        <dbReference type="Google" id="ProtNLM"/>
    </source>
</evidence>
<dbReference type="Proteomes" id="UP001017257">
    <property type="component" value="Chromosome"/>
</dbReference>
<organism evidence="3 4">
    <name type="scientific">Microvirga terrae</name>
    <dbReference type="NCBI Taxonomy" id="2740529"/>
    <lineage>
        <taxon>Bacteria</taxon>
        <taxon>Pseudomonadati</taxon>
        <taxon>Pseudomonadota</taxon>
        <taxon>Alphaproteobacteria</taxon>
        <taxon>Hyphomicrobiales</taxon>
        <taxon>Methylobacteriaceae</taxon>
        <taxon>Microvirga</taxon>
    </lineage>
</organism>